<accession>A0A6H5G492</accession>
<name>A0A6H5G492_9HEMI</name>
<feature type="non-terminal residue" evidence="3">
    <location>
        <position position="1"/>
    </location>
</feature>
<keyword evidence="1" id="KW-1133">Transmembrane helix</keyword>
<organism evidence="3 4">
    <name type="scientific">Nesidiocoris tenuis</name>
    <dbReference type="NCBI Taxonomy" id="355587"/>
    <lineage>
        <taxon>Eukaryota</taxon>
        <taxon>Metazoa</taxon>
        <taxon>Ecdysozoa</taxon>
        <taxon>Arthropoda</taxon>
        <taxon>Hexapoda</taxon>
        <taxon>Insecta</taxon>
        <taxon>Pterygota</taxon>
        <taxon>Neoptera</taxon>
        <taxon>Paraneoptera</taxon>
        <taxon>Hemiptera</taxon>
        <taxon>Heteroptera</taxon>
        <taxon>Panheteroptera</taxon>
        <taxon>Cimicomorpha</taxon>
        <taxon>Miridae</taxon>
        <taxon>Dicyphina</taxon>
        <taxon>Nesidiocoris</taxon>
    </lineage>
</organism>
<keyword evidence="1" id="KW-0812">Transmembrane</keyword>
<protein>
    <submittedName>
        <fullName evidence="3">Uncharacterized protein</fullName>
    </submittedName>
</protein>
<dbReference type="AlphaFoldDB" id="A0A6H5G492"/>
<proteinExistence type="predicted"/>
<keyword evidence="4" id="KW-1185">Reference proteome</keyword>
<sequence>DVHASVSRPSSAWQGCPRMFCATHPPPIYHSPGPSPHPLKLPSRLLARYIPIILRHLGLRAISFLLLLSFLCLRTHAHAITYFVE</sequence>
<dbReference type="Proteomes" id="UP000479000">
    <property type="component" value="Unassembled WGS sequence"/>
</dbReference>
<keyword evidence="1" id="KW-0472">Membrane</keyword>
<dbReference type="EMBL" id="CADCXU010005069">
    <property type="protein sequence ID" value="CAA9996818.1"/>
    <property type="molecule type" value="Genomic_DNA"/>
</dbReference>
<gene>
    <name evidence="2" type="ORF">NTEN_LOCUS3231</name>
    <name evidence="3" type="ORF">NTEN_LOCUS3237</name>
</gene>
<dbReference type="EMBL" id="CADCXU010005058">
    <property type="protein sequence ID" value="CAA9996811.1"/>
    <property type="molecule type" value="Genomic_DNA"/>
</dbReference>
<evidence type="ECO:0000313" key="3">
    <source>
        <dbReference type="EMBL" id="CAA9996818.1"/>
    </source>
</evidence>
<evidence type="ECO:0000313" key="2">
    <source>
        <dbReference type="EMBL" id="CAA9996811.1"/>
    </source>
</evidence>
<feature type="transmembrane region" description="Helical" evidence="1">
    <location>
        <begin position="49"/>
        <end position="73"/>
    </location>
</feature>
<evidence type="ECO:0000313" key="4">
    <source>
        <dbReference type="Proteomes" id="UP000479000"/>
    </source>
</evidence>
<evidence type="ECO:0000256" key="1">
    <source>
        <dbReference type="SAM" id="Phobius"/>
    </source>
</evidence>
<reference evidence="3 4" key="1">
    <citation type="submission" date="2020-02" db="EMBL/GenBank/DDBJ databases">
        <authorList>
            <person name="Ferguson B K."/>
        </authorList>
    </citation>
    <scope>NUCLEOTIDE SEQUENCE [LARGE SCALE GENOMIC DNA]</scope>
</reference>